<evidence type="ECO:0000313" key="7">
    <source>
        <dbReference type="Proteomes" id="UP000199423"/>
    </source>
</evidence>
<evidence type="ECO:0000256" key="3">
    <source>
        <dbReference type="ARBA" id="ARBA00022679"/>
    </source>
</evidence>
<feature type="domain" description="Serine acetyltransferase N-terminal" evidence="5">
    <location>
        <begin position="126"/>
        <end position="178"/>
    </location>
</feature>
<evidence type="ECO:0000256" key="1">
    <source>
        <dbReference type="ARBA" id="ARBA00018522"/>
    </source>
</evidence>
<dbReference type="Gene3D" id="1.10.3130.10">
    <property type="entry name" value="serine acetyltransferase, domain 1"/>
    <property type="match status" value="1"/>
</dbReference>
<name>A0A1I7N559_9HYPH</name>
<keyword evidence="2" id="KW-0028">Amino-acid biosynthesis</keyword>
<dbReference type="InterPro" id="IPR045304">
    <property type="entry name" value="LbH_SAT"/>
</dbReference>
<accession>A0A1I7N559</accession>
<evidence type="ECO:0000256" key="4">
    <source>
        <dbReference type="ARBA" id="ARBA00023315"/>
    </source>
</evidence>
<sequence>MVSIVVHDLLAAGPRLLSSDSNTEEPVVPWNIDTVVSELREARGRTKRVIQAGNRRAPLPSPEKLQQAIQGIYASLFPRHAGAFDHSDEGIAFFVGNTLNAALHILLDQVRREHAFVDETRASHESSLSAEEIVTAFSRELPQIYELLESDIRAAYEGDPSAKSTEEVLLSFPGIKAIVHHRVAHALHLLGSPVVARIIAELAHSQTGIDIHPGAKIGGSFFIDHGTGVVIGETAVIGQRVRIYQAVTLGAKRFSVDEGGALVKGEPRHPIVEDDVVIYAGATILGRITIGRGSSIGGNIWLTRSVPPNSNVVQAQARTETFDHGSGI</sequence>
<dbReference type="Gene3D" id="2.160.10.10">
    <property type="entry name" value="Hexapeptide repeat proteins"/>
    <property type="match status" value="1"/>
</dbReference>
<dbReference type="OrthoDB" id="9801456at2"/>
<dbReference type="RefSeq" id="WP_092865766.1">
    <property type="nucleotide sequence ID" value="NZ_FPCH01000001.1"/>
</dbReference>
<evidence type="ECO:0000313" key="6">
    <source>
        <dbReference type="EMBL" id="SFV29780.1"/>
    </source>
</evidence>
<dbReference type="InterPro" id="IPR053376">
    <property type="entry name" value="Serine_acetyltransferase"/>
</dbReference>
<evidence type="ECO:0000256" key="2">
    <source>
        <dbReference type="ARBA" id="ARBA00022605"/>
    </source>
</evidence>
<dbReference type="SUPFAM" id="SSF51161">
    <property type="entry name" value="Trimeric LpxA-like enzymes"/>
    <property type="match status" value="1"/>
</dbReference>
<dbReference type="InterPro" id="IPR011004">
    <property type="entry name" value="Trimer_LpxA-like_sf"/>
</dbReference>
<reference evidence="7" key="1">
    <citation type="submission" date="2016-10" db="EMBL/GenBank/DDBJ databases">
        <authorList>
            <person name="Varghese N."/>
            <person name="Submissions S."/>
        </authorList>
    </citation>
    <scope>NUCLEOTIDE SEQUENCE [LARGE SCALE GENOMIC DNA]</scope>
    <source>
        <strain evidence="7">DSM 1565</strain>
    </source>
</reference>
<keyword evidence="3 6" id="KW-0808">Transferase</keyword>
<evidence type="ECO:0000259" key="5">
    <source>
        <dbReference type="Pfam" id="PF06426"/>
    </source>
</evidence>
<keyword evidence="4" id="KW-0012">Acyltransferase</keyword>
<protein>
    <recommendedName>
        <fullName evidence="1">Serine acetyltransferase</fullName>
    </recommendedName>
</protein>
<dbReference type="FunFam" id="2.160.10.10:FF:000015">
    <property type="entry name" value="Serine acetyltransferase, plasmid"/>
    <property type="match status" value="1"/>
</dbReference>
<proteinExistence type="predicted"/>
<organism evidence="6 7">
    <name type="scientific">Hyphomicrobium facile</name>
    <dbReference type="NCBI Taxonomy" id="51670"/>
    <lineage>
        <taxon>Bacteria</taxon>
        <taxon>Pseudomonadati</taxon>
        <taxon>Pseudomonadota</taxon>
        <taxon>Alphaproteobacteria</taxon>
        <taxon>Hyphomicrobiales</taxon>
        <taxon>Hyphomicrobiaceae</taxon>
        <taxon>Hyphomicrobium</taxon>
    </lineage>
</organism>
<dbReference type="AlphaFoldDB" id="A0A1I7N559"/>
<dbReference type="GO" id="GO:0009001">
    <property type="term" value="F:serine O-acetyltransferase activity"/>
    <property type="evidence" value="ECO:0007669"/>
    <property type="project" value="InterPro"/>
</dbReference>
<dbReference type="Proteomes" id="UP000199423">
    <property type="component" value="Unassembled WGS sequence"/>
</dbReference>
<keyword evidence="7" id="KW-1185">Reference proteome</keyword>
<dbReference type="Pfam" id="PF06426">
    <property type="entry name" value="SATase_N"/>
    <property type="match status" value="1"/>
</dbReference>
<dbReference type="NCBIfam" id="NF041874">
    <property type="entry name" value="EPS_EpsC"/>
    <property type="match status" value="1"/>
</dbReference>
<dbReference type="GO" id="GO:0006535">
    <property type="term" value="P:cysteine biosynthetic process from serine"/>
    <property type="evidence" value="ECO:0007669"/>
    <property type="project" value="InterPro"/>
</dbReference>
<dbReference type="PANTHER" id="PTHR42811">
    <property type="entry name" value="SERINE ACETYLTRANSFERASE"/>
    <property type="match status" value="1"/>
</dbReference>
<gene>
    <name evidence="6" type="ORF">SAMN04488557_1333</name>
</gene>
<dbReference type="CDD" id="cd03354">
    <property type="entry name" value="LbH_SAT"/>
    <property type="match status" value="1"/>
</dbReference>
<dbReference type="STRING" id="51670.SAMN04488557_1333"/>
<dbReference type="InterPro" id="IPR010493">
    <property type="entry name" value="Ser_AcTrfase_N"/>
</dbReference>
<dbReference type="EMBL" id="FPCH01000001">
    <property type="protein sequence ID" value="SFV29780.1"/>
    <property type="molecule type" value="Genomic_DNA"/>
</dbReference>
<dbReference type="InterPro" id="IPR042122">
    <property type="entry name" value="Ser_AcTrfase_N_sf"/>
</dbReference>
<dbReference type="GO" id="GO:0005737">
    <property type="term" value="C:cytoplasm"/>
    <property type="evidence" value="ECO:0007669"/>
    <property type="project" value="InterPro"/>
</dbReference>